<comment type="function">
    <text evidence="10">Necessary for normal cell division and for the maintenance of normal septation.</text>
</comment>
<dbReference type="InterPro" id="IPR030393">
    <property type="entry name" value="G_ENGB_dom"/>
</dbReference>
<dbReference type="PANTHER" id="PTHR11649">
    <property type="entry name" value="MSS1/TRME-RELATED GTP-BINDING PROTEIN"/>
    <property type="match status" value="1"/>
</dbReference>
<dbReference type="Gene3D" id="3.40.50.300">
    <property type="entry name" value="P-loop containing nucleotide triphosphate hydrolases"/>
    <property type="match status" value="1"/>
</dbReference>
<feature type="domain" description="EngB-type G" evidence="11">
    <location>
        <begin position="28"/>
        <end position="204"/>
    </location>
</feature>
<evidence type="ECO:0000256" key="6">
    <source>
        <dbReference type="ARBA" id="ARBA00022842"/>
    </source>
</evidence>
<keyword evidence="5 10" id="KW-0547">Nucleotide-binding</keyword>
<organism evidence="12 13">
    <name type="scientific">Magnetococcus marinus (strain ATCC BAA-1437 / JCM 17883 / MC-1)</name>
    <dbReference type="NCBI Taxonomy" id="156889"/>
    <lineage>
        <taxon>Bacteria</taxon>
        <taxon>Pseudomonadati</taxon>
        <taxon>Pseudomonadota</taxon>
        <taxon>Magnetococcia</taxon>
        <taxon>Magnetococcales</taxon>
        <taxon>Magnetococcaceae</taxon>
        <taxon>Magnetococcus</taxon>
    </lineage>
</organism>
<dbReference type="GO" id="GO:0005525">
    <property type="term" value="F:GTP binding"/>
    <property type="evidence" value="ECO:0007669"/>
    <property type="project" value="UniProtKB-UniRule"/>
</dbReference>
<keyword evidence="13" id="KW-1185">Reference proteome</keyword>
<dbReference type="RefSeq" id="WP_011715207.1">
    <property type="nucleotide sequence ID" value="NC_008576.1"/>
</dbReference>
<keyword evidence="3 10" id="KW-0132">Cell division</keyword>
<evidence type="ECO:0000256" key="10">
    <source>
        <dbReference type="HAMAP-Rule" id="MF_00321"/>
    </source>
</evidence>
<evidence type="ECO:0000256" key="1">
    <source>
        <dbReference type="ARBA" id="ARBA00001946"/>
    </source>
</evidence>
<comment type="similarity">
    <text evidence="2 10">Belongs to the TRAFAC class TrmE-Era-EngA-EngB-Septin-like GTPase superfamily. EngB GTPase family.</text>
</comment>
<evidence type="ECO:0000313" key="12">
    <source>
        <dbReference type="EMBL" id="ABK46154.1"/>
    </source>
</evidence>
<evidence type="ECO:0000256" key="5">
    <source>
        <dbReference type="ARBA" id="ARBA00022741"/>
    </source>
</evidence>
<dbReference type="GO" id="GO:0000917">
    <property type="term" value="P:division septum assembly"/>
    <property type="evidence" value="ECO:0007669"/>
    <property type="project" value="UniProtKB-KW"/>
</dbReference>
<accession>A0LDW1</accession>
<dbReference type="KEGG" id="mgm:Mmc1_3669"/>
<keyword evidence="9 10" id="KW-0131">Cell cycle</keyword>
<evidence type="ECO:0000256" key="7">
    <source>
        <dbReference type="ARBA" id="ARBA00023134"/>
    </source>
</evidence>
<proteinExistence type="inferred from homology"/>
<evidence type="ECO:0000256" key="3">
    <source>
        <dbReference type="ARBA" id="ARBA00022618"/>
    </source>
</evidence>
<reference evidence="13" key="1">
    <citation type="journal article" date="2009" name="Appl. Environ. Microbiol.">
        <title>Complete genome sequence of the chemolithoautotrophic marine magnetotactic coccus strain MC-1.</title>
        <authorList>
            <person name="Schubbe S."/>
            <person name="Williams T.J."/>
            <person name="Xie G."/>
            <person name="Kiss H.E."/>
            <person name="Brettin T.S."/>
            <person name="Martinez D."/>
            <person name="Ross C.A."/>
            <person name="Schuler D."/>
            <person name="Cox B.L."/>
            <person name="Nealson K.H."/>
            <person name="Bazylinski D.A."/>
        </authorList>
    </citation>
    <scope>NUCLEOTIDE SEQUENCE [LARGE SCALE GENOMIC DNA]</scope>
    <source>
        <strain evidence="13">ATCC BAA-1437 / JCM 17883 / MC-1</strain>
    </source>
</reference>
<dbReference type="SUPFAM" id="SSF52540">
    <property type="entry name" value="P-loop containing nucleoside triphosphate hydrolases"/>
    <property type="match status" value="1"/>
</dbReference>
<dbReference type="Pfam" id="PF01926">
    <property type="entry name" value="MMR_HSR1"/>
    <property type="match status" value="1"/>
</dbReference>
<dbReference type="PANTHER" id="PTHR11649:SF13">
    <property type="entry name" value="ENGB-TYPE G DOMAIN-CONTAINING PROTEIN"/>
    <property type="match status" value="1"/>
</dbReference>
<evidence type="ECO:0000256" key="9">
    <source>
        <dbReference type="ARBA" id="ARBA00023306"/>
    </source>
</evidence>
<dbReference type="EMBL" id="CP000471">
    <property type="protein sequence ID" value="ABK46154.1"/>
    <property type="molecule type" value="Genomic_DNA"/>
</dbReference>
<reference evidence="12 13" key="2">
    <citation type="journal article" date="2012" name="Int. J. Syst. Evol. Microbiol.">
        <title>Magnetococcus marinus gen. nov., sp. nov., a marine, magnetotactic bacterium that represents a novel lineage (Magnetococcaceae fam. nov.; Magnetococcales ord. nov.) at the base of the Alphaproteobacteria.</title>
        <authorList>
            <person name="Bazylinski D.A."/>
            <person name="Williams T.J."/>
            <person name="Lefevre C.T."/>
            <person name="Berg R.J."/>
            <person name="Zhang C.L."/>
            <person name="Bowser S.S."/>
            <person name="Dean A.J."/>
            <person name="Beveridge T.J."/>
        </authorList>
    </citation>
    <scope>NUCLEOTIDE SEQUENCE [LARGE SCALE GENOMIC DNA]</scope>
    <source>
        <strain evidence="13">ATCC BAA-1437 / JCM 17883 / MC-1</strain>
    </source>
</reference>
<dbReference type="GO" id="GO:0046872">
    <property type="term" value="F:metal ion binding"/>
    <property type="evidence" value="ECO:0007669"/>
    <property type="project" value="UniProtKB-KW"/>
</dbReference>
<evidence type="ECO:0000313" key="13">
    <source>
        <dbReference type="Proteomes" id="UP000002586"/>
    </source>
</evidence>
<evidence type="ECO:0000256" key="8">
    <source>
        <dbReference type="ARBA" id="ARBA00023210"/>
    </source>
</evidence>
<dbReference type="AlphaFoldDB" id="A0LDW1"/>
<dbReference type="InterPro" id="IPR006073">
    <property type="entry name" value="GTP-bd"/>
</dbReference>
<keyword evidence="8 10" id="KW-0717">Septation</keyword>
<dbReference type="InterPro" id="IPR027417">
    <property type="entry name" value="P-loop_NTPase"/>
</dbReference>
<dbReference type="STRING" id="156889.Mmc1_3669"/>
<dbReference type="NCBIfam" id="TIGR03598">
    <property type="entry name" value="GTPase_YsxC"/>
    <property type="match status" value="1"/>
</dbReference>
<dbReference type="FunFam" id="3.40.50.300:FF:000098">
    <property type="entry name" value="Probable GTP-binding protein EngB"/>
    <property type="match status" value="1"/>
</dbReference>
<evidence type="ECO:0000259" key="11">
    <source>
        <dbReference type="PROSITE" id="PS51706"/>
    </source>
</evidence>
<evidence type="ECO:0000256" key="4">
    <source>
        <dbReference type="ARBA" id="ARBA00022723"/>
    </source>
</evidence>
<dbReference type="eggNOG" id="COG0218">
    <property type="taxonomic scope" value="Bacteria"/>
</dbReference>
<keyword evidence="7 10" id="KW-0342">GTP-binding</keyword>
<dbReference type="PROSITE" id="PS51706">
    <property type="entry name" value="G_ENGB"/>
    <property type="match status" value="1"/>
</dbReference>
<keyword evidence="4" id="KW-0479">Metal-binding</keyword>
<sequence length="218" mass="24301">MDKSKLDTGFNAEFVVGAVKPEQYPDDGLPEVAFAGRSNVGKSSLLNKLLNRRQLARVSNTPGRTRELNFFRINQAYYYVDLPGYGYAKVGRGQREVWDRGIGLYFNSRRDLRAVILLLDIRRGMTEQDQAMLDFIFKMGLPVLPVLTKSDKLNANPRREAIKAMRLMVAEKVPLAVAPLLVTSSSKGDGILELRQTLATLLQRELGVGDPPPPDPCP</sequence>
<dbReference type="HOGENOM" id="CLU_033732_2_0_5"/>
<dbReference type="Proteomes" id="UP000002586">
    <property type="component" value="Chromosome"/>
</dbReference>
<dbReference type="CDD" id="cd01876">
    <property type="entry name" value="YihA_EngB"/>
    <property type="match status" value="1"/>
</dbReference>
<dbReference type="InterPro" id="IPR019987">
    <property type="entry name" value="GTP-bd_ribosome_bio_YsxC"/>
</dbReference>
<comment type="cofactor">
    <cofactor evidence="1">
        <name>Mg(2+)</name>
        <dbReference type="ChEBI" id="CHEBI:18420"/>
    </cofactor>
</comment>
<protein>
    <recommendedName>
        <fullName evidence="10">Probable GTP-binding protein EngB</fullName>
    </recommendedName>
</protein>
<evidence type="ECO:0000256" key="2">
    <source>
        <dbReference type="ARBA" id="ARBA00009638"/>
    </source>
</evidence>
<keyword evidence="6" id="KW-0460">Magnesium</keyword>
<gene>
    <name evidence="10" type="primary">engB</name>
    <name evidence="12" type="ordered locus">Mmc1_3669</name>
</gene>
<dbReference type="HAMAP" id="MF_00321">
    <property type="entry name" value="GTPase_EngB"/>
    <property type="match status" value="1"/>
</dbReference>
<name>A0LDW1_MAGMM</name>
<dbReference type="OrthoDB" id="9804921at2"/>